<feature type="transmembrane region" description="Helical" evidence="1">
    <location>
        <begin position="71"/>
        <end position="92"/>
    </location>
</feature>
<name>A0A840PAT6_9ACTN</name>
<keyword evidence="3" id="KW-1185">Reference proteome</keyword>
<reference evidence="2 3" key="1">
    <citation type="submission" date="2020-08" db="EMBL/GenBank/DDBJ databases">
        <title>Genomic Encyclopedia of Type Strains, Phase IV (KMG-IV): sequencing the most valuable type-strain genomes for metagenomic binning, comparative biology and taxonomic classification.</title>
        <authorList>
            <person name="Goeker M."/>
        </authorList>
    </citation>
    <scope>NUCLEOTIDE SEQUENCE [LARGE SCALE GENOMIC DNA]</scope>
    <source>
        <strain evidence="2 3">DSM 45615</strain>
    </source>
</reference>
<evidence type="ECO:0000313" key="3">
    <source>
        <dbReference type="Proteomes" id="UP000578449"/>
    </source>
</evidence>
<comment type="caution">
    <text evidence="2">The sequence shown here is derived from an EMBL/GenBank/DDBJ whole genome shotgun (WGS) entry which is preliminary data.</text>
</comment>
<keyword evidence="1" id="KW-0472">Membrane</keyword>
<organism evidence="2 3">
    <name type="scientific">Thermocatellispora tengchongensis</name>
    <dbReference type="NCBI Taxonomy" id="1073253"/>
    <lineage>
        <taxon>Bacteria</taxon>
        <taxon>Bacillati</taxon>
        <taxon>Actinomycetota</taxon>
        <taxon>Actinomycetes</taxon>
        <taxon>Streptosporangiales</taxon>
        <taxon>Streptosporangiaceae</taxon>
        <taxon>Thermocatellispora</taxon>
    </lineage>
</organism>
<dbReference type="EMBL" id="JACHGN010000013">
    <property type="protein sequence ID" value="MBB5136119.1"/>
    <property type="molecule type" value="Genomic_DNA"/>
</dbReference>
<feature type="transmembrane region" description="Helical" evidence="1">
    <location>
        <begin position="45"/>
        <end position="65"/>
    </location>
</feature>
<keyword evidence="1" id="KW-0812">Transmembrane</keyword>
<dbReference type="RefSeq" id="WP_185053050.1">
    <property type="nucleotide sequence ID" value="NZ_BAABIX010000017.1"/>
</dbReference>
<protein>
    <submittedName>
        <fullName evidence="2">Uncharacterized protein</fullName>
    </submittedName>
</protein>
<dbReference type="Proteomes" id="UP000578449">
    <property type="component" value="Unassembled WGS sequence"/>
</dbReference>
<sequence length="106" mass="11413">MGSLGRSKYRRGRLAFVVSGLYLALVIGVRVFVEVSVRLPDNDGTVGVWLIFVTMPLSWVATLLSLEGLPFSQASLLTGIGLFQGGLLYYIVRGKKRPAGVAAGRD</sequence>
<feature type="transmembrane region" description="Helical" evidence="1">
    <location>
        <begin position="12"/>
        <end position="33"/>
    </location>
</feature>
<dbReference type="AlphaFoldDB" id="A0A840PAT6"/>
<dbReference type="InterPro" id="IPR057702">
    <property type="entry name" value="DUF7942"/>
</dbReference>
<proteinExistence type="predicted"/>
<dbReference type="Pfam" id="PF25637">
    <property type="entry name" value="DUF7942"/>
    <property type="match status" value="1"/>
</dbReference>
<keyword evidence="1" id="KW-1133">Transmembrane helix</keyword>
<accession>A0A840PAT6</accession>
<evidence type="ECO:0000313" key="2">
    <source>
        <dbReference type="EMBL" id="MBB5136119.1"/>
    </source>
</evidence>
<evidence type="ECO:0000256" key="1">
    <source>
        <dbReference type="SAM" id="Phobius"/>
    </source>
</evidence>
<dbReference type="NCBIfam" id="NF046119">
    <property type="entry name" value="memb_SCO4225"/>
    <property type="match status" value="1"/>
</dbReference>
<gene>
    <name evidence="2" type="ORF">HNP84_005863</name>
</gene>